<name>A0A419SYL5_9FIRM</name>
<organism evidence="1 2">
    <name type="scientific">Lacrimispora algidixylanolytica</name>
    <dbReference type="NCBI Taxonomy" id="94868"/>
    <lineage>
        <taxon>Bacteria</taxon>
        <taxon>Bacillati</taxon>
        <taxon>Bacillota</taxon>
        <taxon>Clostridia</taxon>
        <taxon>Lachnospirales</taxon>
        <taxon>Lachnospiraceae</taxon>
        <taxon>Lacrimispora</taxon>
    </lineage>
</organism>
<accession>A0A419SYL5</accession>
<evidence type="ECO:0008006" key="3">
    <source>
        <dbReference type="Google" id="ProtNLM"/>
    </source>
</evidence>
<gene>
    <name evidence="1" type="ORF">BET01_06435</name>
</gene>
<comment type="caution">
    <text evidence="1">The sequence shown here is derived from an EMBL/GenBank/DDBJ whole genome shotgun (WGS) entry which is preliminary data.</text>
</comment>
<dbReference type="RefSeq" id="WP_120197751.1">
    <property type="nucleotide sequence ID" value="NZ_MCIA01000031.1"/>
</dbReference>
<sequence>MKPVFNVGFSGNKQELEQLLETSEQIDSIYLYTGGLDEMIAGERPQYWNILSEIEALVETAAEKNVTIEIALNSPCGIESTTNNKYWDKIRTYLKDLEKIGVAGIIASHPFIMTEVKESTSMQLIASAICEIQSCRSAVYYENIGADIIVPSINCNYNIDLLLEMKKALKKAKLRIMVNEHCLGDCPWRRFHQNHSAHSKDSFDYHLKCKNHYWKKPHSLLTNTVIRPEDLNHYVEITNEFRIVGRKMPINVLTDVIKAYDAEKYDGNYVSLFDNTMAKEYYVDNQSLEGLFNNKSKCRQYCHNCRKCIDMFSMASRTNQ</sequence>
<dbReference type="PANTHER" id="PTHR30217">
    <property type="entry name" value="PEPTIDASE U32 FAMILY"/>
    <property type="match status" value="1"/>
</dbReference>
<dbReference type="AlphaFoldDB" id="A0A419SYL5"/>
<reference evidence="1 2" key="1">
    <citation type="submission" date="2016-08" db="EMBL/GenBank/DDBJ databases">
        <title>A new outlook on sporulation: Clostridium algidixylanolyticum.</title>
        <authorList>
            <person name="Poppleton D.I."/>
            <person name="Gribaldo S."/>
        </authorList>
    </citation>
    <scope>NUCLEOTIDE SEQUENCE [LARGE SCALE GENOMIC DNA]</scope>
    <source>
        <strain evidence="1 2">SPL73</strain>
    </source>
</reference>
<protein>
    <recommendedName>
        <fullName evidence="3">Peptidase U32</fullName>
    </recommendedName>
</protein>
<dbReference type="Proteomes" id="UP000284277">
    <property type="component" value="Unassembled WGS sequence"/>
</dbReference>
<dbReference type="InterPro" id="IPR001539">
    <property type="entry name" value="Peptidase_U32"/>
</dbReference>
<dbReference type="InterPro" id="IPR051454">
    <property type="entry name" value="RNA/ubiquinone_mod_enzymes"/>
</dbReference>
<dbReference type="OrthoDB" id="9805982at2"/>
<evidence type="ECO:0000313" key="1">
    <source>
        <dbReference type="EMBL" id="RKD30228.1"/>
    </source>
</evidence>
<keyword evidence="2" id="KW-1185">Reference proteome</keyword>
<dbReference type="PANTHER" id="PTHR30217:SF10">
    <property type="entry name" value="23S RRNA 5-HYDROXYCYTIDINE C2501 SYNTHASE"/>
    <property type="match status" value="1"/>
</dbReference>
<dbReference type="Pfam" id="PF01136">
    <property type="entry name" value="Peptidase_U32"/>
    <property type="match status" value="1"/>
</dbReference>
<evidence type="ECO:0000313" key="2">
    <source>
        <dbReference type="Proteomes" id="UP000284277"/>
    </source>
</evidence>
<dbReference type="EMBL" id="MCIA01000031">
    <property type="protein sequence ID" value="RKD30228.1"/>
    <property type="molecule type" value="Genomic_DNA"/>
</dbReference>
<proteinExistence type="predicted"/>